<evidence type="ECO:0000259" key="2">
    <source>
        <dbReference type="PROSITE" id="PS50043"/>
    </source>
</evidence>
<evidence type="ECO:0000313" key="4">
    <source>
        <dbReference type="EMBL" id="PRY89150.1"/>
    </source>
</evidence>
<dbReference type="PRINTS" id="PR00038">
    <property type="entry name" value="HTHLUXR"/>
</dbReference>
<dbReference type="Gene3D" id="1.10.10.10">
    <property type="entry name" value="Winged helix-like DNA-binding domain superfamily/Winged helix DNA-binding domain"/>
    <property type="match status" value="1"/>
</dbReference>
<dbReference type="RefSeq" id="WP_106132925.1">
    <property type="nucleotide sequence ID" value="NZ_PVTR01000003.1"/>
</dbReference>
<dbReference type="AlphaFoldDB" id="A0A2T0WR35"/>
<dbReference type="Pfam" id="PF00196">
    <property type="entry name" value="GerE"/>
    <property type="match status" value="1"/>
</dbReference>
<dbReference type="OrthoDB" id="9797341at2"/>
<evidence type="ECO:0000259" key="3">
    <source>
        <dbReference type="PROSITE" id="PS50110"/>
    </source>
</evidence>
<dbReference type="PROSITE" id="PS00622">
    <property type="entry name" value="HTH_LUXR_1"/>
    <property type="match status" value="1"/>
</dbReference>
<keyword evidence="4" id="KW-0238">DNA-binding</keyword>
<keyword evidence="1" id="KW-0597">Phosphoprotein</keyword>
<dbReference type="Proteomes" id="UP000238157">
    <property type="component" value="Unassembled WGS sequence"/>
</dbReference>
<feature type="domain" description="HTH luxR-type" evidence="2">
    <location>
        <begin position="138"/>
        <end position="204"/>
    </location>
</feature>
<dbReference type="InterPro" id="IPR000792">
    <property type="entry name" value="Tscrpt_reg_LuxR_C"/>
</dbReference>
<dbReference type="CDD" id="cd06170">
    <property type="entry name" value="LuxR_C_like"/>
    <property type="match status" value="1"/>
</dbReference>
<protein>
    <submittedName>
        <fullName evidence="4">DNA-binding NarL/FixJ family response regulator</fullName>
    </submittedName>
</protein>
<dbReference type="PANTHER" id="PTHR45566">
    <property type="entry name" value="HTH-TYPE TRANSCRIPTIONAL REGULATOR YHJB-RELATED"/>
    <property type="match status" value="1"/>
</dbReference>
<sequence length="208" mass="23776">MSLKLVIADDHPLLLKGLKDFLEEKGYHIAALATDGEEAFEAIQHHTPPIAILDLEMPYMTGLQVAKACMEKGLKTKIILFTLHREIFIYQQAKELNISGYLLKEFATEELLTCLERIVEGKEYFSEKLFKNSEDQENLKEGISLTPSEKKILRLIADGLTTKEIADKLFVAERTVEKHRSNIINKLNIDKKHNALLVWAQKNRGIIF</sequence>
<dbReference type="SUPFAM" id="SSF52172">
    <property type="entry name" value="CheY-like"/>
    <property type="match status" value="1"/>
</dbReference>
<keyword evidence="5" id="KW-1185">Reference proteome</keyword>
<accession>A0A2T0WR35</accession>
<dbReference type="EMBL" id="PVTR01000003">
    <property type="protein sequence ID" value="PRY89150.1"/>
    <property type="molecule type" value="Genomic_DNA"/>
</dbReference>
<dbReference type="GO" id="GO:0006355">
    <property type="term" value="P:regulation of DNA-templated transcription"/>
    <property type="evidence" value="ECO:0007669"/>
    <property type="project" value="InterPro"/>
</dbReference>
<feature type="modified residue" description="4-aspartylphosphate" evidence="1">
    <location>
        <position position="54"/>
    </location>
</feature>
<gene>
    <name evidence="4" type="ORF">CLW00_103272</name>
</gene>
<dbReference type="SMART" id="SM00448">
    <property type="entry name" value="REC"/>
    <property type="match status" value="1"/>
</dbReference>
<dbReference type="CDD" id="cd17536">
    <property type="entry name" value="REC_YesN-like"/>
    <property type="match status" value="1"/>
</dbReference>
<feature type="domain" description="Response regulatory" evidence="3">
    <location>
        <begin position="4"/>
        <end position="119"/>
    </location>
</feature>
<dbReference type="Pfam" id="PF00072">
    <property type="entry name" value="Response_reg"/>
    <property type="match status" value="1"/>
</dbReference>
<dbReference type="InterPro" id="IPR036388">
    <property type="entry name" value="WH-like_DNA-bd_sf"/>
</dbReference>
<dbReference type="InterPro" id="IPR011006">
    <property type="entry name" value="CheY-like_superfamily"/>
</dbReference>
<evidence type="ECO:0000313" key="5">
    <source>
        <dbReference type="Proteomes" id="UP000238157"/>
    </source>
</evidence>
<dbReference type="InterPro" id="IPR051015">
    <property type="entry name" value="EvgA-like"/>
</dbReference>
<dbReference type="InterPro" id="IPR001789">
    <property type="entry name" value="Sig_transdc_resp-reg_receiver"/>
</dbReference>
<proteinExistence type="predicted"/>
<dbReference type="PROSITE" id="PS50043">
    <property type="entry name" value="HTH_LUXR_2"/>
    <property type="match status" value="1"/>
</dbReference>
<comment type="caution">
    <text evidence="4">The sequence shown here is derived from an EMBL/GenBank/DDBJ whole genome shotgun (WGS) entry which is preliminary data.</text>
</comment>
<dbReference type="GO" id="GO:0003677">
    <property type="term" value="F:DNA binding"/>
    <property type="evidence" value="ECO:0007669"/>
    <property type="project" value="UniProtKB-KW"/>
</dbReference>
<dbReference type="Gene3D" id="3.40.50.2300">
    <property type="match status" value="1"/>
</dbReference>
<evidence type="ECO:0000256" key="1">
    <source>
        <dbReference type="PROSITE-ProRule" id="PRU00169"/>
    </source>
</evidence>
<dbReference type="PANTHER" id="PTHR45566:SF2">
    <property type="entry name" value="NARL SUBFAMILY"/>
    <property type="match status" value="1"/>
</dbReference>
<dbReference type="GO" id="GO:0000160">
    <property type="term" value="P:phosphorelay signal transduction system"/>
    <property type="evidence" value="ECO:0007669"/>
    <property type="project" value="InterPro"/>
</dbReference>
<reference evidence="4 5" key="1">
    <citation type="submission" date="2018-03" db="EMBL/GenBank/DDBJ databases">
        <title>Genomic Encyclopedia of Archaeal and Bacterial Type Strains, Phase II (KMG-II): from individual species to whole genera.</title>
        <authorList>
            <person name="Goeker M."/>
        </authorList>
    </citation>
    <scope>NUCLEOTIDE SEQUENCE [LARGE SCALE GENOMIC DNA]</scope>
    <source>
        <strain evidence="4 5">DSM 27929</strain>
    </source>
</reference>
<name>A0A2T0WR35_9BACT</name>
<dbReference type="SMART" id="SM00421">
    <property type="entry name" value="HTH_LUXR"/>
    <property type="match status" value="1"/>
</dbReference>
<dbReference type="PROSITE" id="PS50110">
    <property type="entry name" value="RESPONSE_REGULATORY"/>
    <property type="match status" value="1"/>
</dbReference>
<organism evidence="4 5">
    <name type="scientific">Mongoliibacter ruber</name>
    <dbReference type="NCBI Taxonomy" id="1750599"/>
    <lineage>
        <taxon>Bacteria</taxon>
        <taxon>Pseudomonadati</taxon>
        <taxon>Bacteroidota</taxon>
        <taxon>Cytophagia</taxon>
        <taxon>Cytophagales</taxon>
        <taxon>Cyclobacteriaceae</taxon>
        <taxon>Mongoliibacter</taxon>
    </lineage>
</organism>